<name>A0A914I7M9_GLORO</name>
<feature type="compositionally biased region" description="Polar residues" evidence="1">
    <location>
        <begin position="48"/>
        <end position="59"/>
    </location>
</feature>
<reference evidence="4" key="1">
    <citation type="submission" date="2022-11" db="UniProtKB">
        <authorList>
            <consortium name="WormBaseParasite"/>
        </authorList>
    </citation>
    <scope>IDENTIFICATION</scope>
</reference>
<keyword evidence="2" id="KW-0812">Transmembrane</keyword>
<evidence type="ECO:0000313" key="4">
    <source>
        <dbReference type="WBParaSite" id="Gr19_v10_g7386.t1"/>
    </source>
</evidence>
<accession>A0A914I7M9</accession>
<evidence type="ECO:0000256" key="1">
    <source>
        <dbReference type="SAM" id="MobiDB-lite"/>
    </source>
</evidence>
<keyword evidence="2" id="KW-0472">Membrane</keyword>
<proteinExistence type="predicted"/>
<feature type="region of interest" description="Disordered" evidence="1">
    <location>
        <begin position="48"/>
        <end position="69"/>
    </location>
</feature>
<feature type="transmembrane region" description="Helical" evidence="2">
    <location>
        <begin position="6"/>
        <end position="26"/>
    </location>
</feature>
<sequence>MVDKSHAPFIAILLTLVTALLIFIAISRPSVHVQESVRKDAAAIGEVSSQPQNGSTTLMKTIRRVGTTK</sequence>
<evidence type="ECO:0000256" key="2">
    <source>
        <dbReference type="SAM" id="Phobius"/>
    </source>
</evidence>
<evidence type="ECO:0000313" key="3">
    <source>
        <dbReference type="Proteomes" id="UP000887572"/>
    </source>
</evidence>
<protein>
    <submittedName>
        <fullName evidence="4">Uncharacterized protein</fullName>
    </submittedName>
</protein>
<organism evidence="3 4">
    <name type="scientific">Globodera rostochiensis</name>
    <name type="common">Golden nematode worm</name>
    <name type="synonym">Heterodera rostochiensis</name>
    <dbReference type="NCBI Taxonomy" id="31243"/>
    <lineage>
        <taxon>Eukaryota</taxon>
        <taxon>Metazoa</taxon>
        <taxon>Ecdysozoa</taxon>
        <taxon>Nematoda</taxon>
        <taxon>Chromadorea</taxon>
        <taxon>Rhabditida</taxon>
        <taxon>Tylenchina</taxon>
        <taxon>Tylenchomorpha</taxon>
        <taxon>Tylenchoidea</taxon>
        <taxon>Heteroderidae</taxon>
        <taxon>Heteroderinae</taxon>
        <taxon>Globodera</taxon>
    </lineage>
</organism>
<keyword evidence="3" id="KW-1185">Reference proteome</keyword>
<dbReference type="WBParaSite" id="Gr19_v10_g7386.t1">
    <property type="protein sequence ID" value="Gr19_v10_g7386.t1"/>
    <property type="gene ID" value="Gr19_v10_g7386"/>
</dbReference>
<dbReference type="Proteomes" id="UP000887572">
    <property type="component" value="Unplaced"/>
</dbReference>
<dbReference type="AlphaFoldDB" id="A0A914I7M9"/>
<keyword evidence="2" id="KW-1133">Transmembrane helix</keyword>